<evidence type="ECO:0000313" key="1">
    <source>
        <dbReference type="EMBL" id="KAJ5462346.1"/>
    </source>
</evidence>
<reference evidence="1" key="2">
    <citation type="journal article" date="2023" name="IMA Fungus">
        <title>Comparative genomic study of the Penicillium genus elucidates a diverse pangenome and 15 lateral gene transfer events.</title>
        <authorList>
            <person name="Petersen C."/>
            <person name="Sorensen T."/>
            <person name="Nielsen M.R."/>
            <person name="Sondergaard T.E."/>
            <person name="Sorensen J.L."/>
            <person name="Fitzpatrick D.A."/>
            <person name="Frisvad J.C."/>
            <person name="Nielsen K.L."/>
        </authorList>
    </citation>
    <scope>NUCLEOTIDE SEQUENCE</scope>
    <source>
        <strain evidence="1">IBT 17660</strain>
    </source>
</reference>
<gene>
    <name evidence="1" type="ORF">N7530_010551</name>
</gene>
<dbReference type="EMBL" id="JAPWDO010000007">
    <property type="protein sequence ID" value="KAJ5462346.1"/>
    <property type="molecule type" value="Genomic_DNA"/>
</dbReference>
<dbReference type="Proteomes" id="UP001147760">
    <property type="component" value="Unassembled WGS sequence"/>
</dbReference>
<evidence type="ECO:0000313" key="2">
    <source>
        <dbReference type="Proteomes" id="UP001147760"/>
    </source>
</evidence>
<dbReference type="AlphaFoldDB" id="A0A9W9WHS7"/>
<accession>A0A9W9WHS7</accession>
<reference evidence="1" key="1">
    <citation type="submission" date="2022-12" db="EMBL/GenBank/DDBJ databases">
        <authorList>
            <person name="Petersen C."/>
        </authorList>
    </citation>
    <scope>NUCLEOTIDE SEQUENCE</scope>
    <source>
        <strain evidence="1">IBT 17660</strain>
    </source>
</reference>
<proteinExistence type="predicted"/>
<name>A0A9W9WHS7_9EURO</name>
<sequence length="143" mass="15672">MIRYSEINSSLLRHGIYVDNALIEDNRKRPSGYALIALRGRRSKEESHLSRHQLLLRRFAIYRGSLGFAGESVELGATHELGYMSLAVDMLENLSSDVRIAHKRALGIVLPSDASAGELVTPNAALQRETPAVRAAPGSALSY</sequence>
<organism evidence="1 2">
    <name type="scientific">Penicillium desertorum</name>
    <dbReference type="NCBI Taxonomy" id="1303715"/>
    <lineage>
        <taxon>Eukaryota</taxon>
        <taxon>Fungi</taxon>
        <taxon>Dikarya</taxon>
        <taxon>Ascomycota</taxon>
        <taxon>Pezizomycotina</taxon>
        <taxon>Eurotiomycetes</taxon>
        <taxon>Eurotiomycetidae</taxon>
        <taxon>Eurotiales</taxon>
        <taxon>Aspergillaceae</taxon>
        <taxon>Penicillium</taxon>
    </lineage>
</organism>
<protein>
    <submittedName>
        <fullName evidence="1">Uncharacterized protein</fullName>
    </submittedName>
</protein>
<comment type="caution">
    <text evidence="1">The sequence shown here is derived from an EMBL/GenBank/DDBJ whole genome shotgun (WGS) entry which is preliminary data.</text>
</comment>
<keyword evidence="2" id="KW-1185">Reference proteome</keyword>